<dbReference type="AlphaFoldDB" id="A0A1W1ELF8"/>
<sequence length="210" mass="23742">MIELVMVIVVIGILASLVVPRMERDTRQNAIDTVLSDIRLAQQNALIDDKHDVTNPLWQSSFWHFKYYKCGDDFVYRVASDINTNGIIEQEESAISSQDRKYLFADCDNLDDVDNSPRVNLTRSYGINNITATGVCSLSQIVAFDSFGRLYSDLTTTSPNYINLVKDKDNEGKKNSCKIRFSFDDASINPFTLEIEPIVGHVKVIGQEYL</sequence>
<gene>
    <name evidence="1" type="ORF">MNB_SV-15-169</name>
</gene>
<dbReference type="EMBL" id="FRYL01000044">
    <property type="protein sequence ID" value="SHO81622.1"/>
    <property type="molecule type" value="Genomic_DNA"/>
</dbReference>
<dbReference type="InterPro" id="IPR045584">
    <property type="entry name" value="Pilin-like"/>
</dbReference>
<organism evidence="1">
    <name type="scientific">hydrothermal vent metagenome</name>
    <dbReference type="NCBI Taxonomy" id="652676"/>
    <lineage>
        <taxon>unclassified sequences</taxon>
        <taxon>metagenomes</taxon>
        <taxon>ecological metagenomes</taxon>
    </lineage>
</organism>
<reference evidence="1" key="1">
    <citation type="submission" date="2016-10" db="EMBL/GenBank/DDBJ databases">
        <authorList>
            <person name="de Groot N.N."/>
        </authorList>
    </citation>
    <scope>NUCLEOTIDE SEQUENCE</scope>
</reference>
<dbReference type="SUPFAM" id="SSF54523">
    <property type="entry name" value="Pili subunits"/>
    <property type="match status" value="1"/>
</dbReference>
<name>A0A1W1ELF8_9ZZZZ</name>
<evidence type="ECO:0000313" key="1">
    <source>
        <dbReference type="EMBL" id="SHO81622.1"/>
    </source>
</evidence>
<dbReference type="Gene3D" id="3.30.700.10">
    <property type="entry name" value="Glycoprotein, Type 4 Pilin"/>
    <property type="match status" value="1"/>
</dbReference>
<proteinExistence type="predicted"/>
<accession>A0A1W1ELF8</accession>
<protein>
    <submittedName>
        <fullName evidence="1">N-terminal methylation</fullName>
    </submittedName>
</protein>